<evidence type="ECO:0000256" key="21">
    <source>
        <dbReference type="ARBA" id="ARBA00023163"/>
    </source>
</evidence>
<dbReference type="CDD" id="cd01998">
    <property type="entry name" value="MnmA_TRMU-like"/>
    <property type="match status" value="1"/>
</dbReference>
<dbReference type="InterPro" id="IPR023382">
    <property type="entry name" value="MnmA-like_central_sf"/>
</dbReference>
<keyword evidence="19" id="KW-1015">Disulfide bond</keyword>
<dbReference type="GO" id="GO:0008033">
    <property type="term" value="P:tRNA processing"/>
    <property type="evidence" value="ECO:0007669"/>
    <property type="project" value="UniProtKB-KW"/>
</dbReference>
<keyword evidence="13" id="KW-0862">Zinc</keyword>
<dbReference type="Pfam" id="PF01426">
    <property type="entry name" value="BAH"/>
    <property type="match status" value="1"/>
</dbReference>
<dbReference type="GO" id="GO:0061708">
    <property type="term" value="F:tRNA-5-taurinomethyluridine 2-sulfurtransferase"/>
    <property type="evidence" value="ECO:0007669"/>
    <property type="project" value="UniProtKB-EC"/>
</dbReference>
<dbReference type="Gene3D" id="3.40.50.620">
    <property type="entry name" value="HUPs"/>
    <property type="match status" value="1"/>
</dbReference>
<dbReference type="FunFam" id="1.10.8.60:FF:000082">
    <property type="entry name" value="Origin recognition complex subunit 1"/>
    <property type="match status" value="1"/>
</dbReference>
<evidence type="ECO:0000256" key="12">
    <source>
        <dbReference type="ARBA" id="ARBA00022771"/>
    </source>
</evidence>
<dbReference type="InterPro" id="IPR046884">
    <property type="entry name" value="MnmA-like_central"/>
</dbReference>
<evidence type="ECO:0000256" key="18">
    <source>
        <dbReference type="ARBA" id="ARBA00023125"/>
    </source>
</evidence>
<feature type="compositionally biased region" description="Pro residues" evidence="25">
    <location>
        <begin position="551"/>
        <end position="571"/>
    </location>
</feature>
<feature type="compositionally biased region" description="Low complexity" evidence="25">
    <location>
        <begin position="611"/>
        <end position="628"/>
    </location>
</feature>
<evidence type="ECO:0000256" key="16">
    <source>
        <dbReference type="ARBA" id="ARBA00022884"/>
    </source>
</evidence>
<dbReference type="InterPro" id="IPR011011">
    <property type="entry name" value="Znf_FYVE_PHD"/>
</dbReference>
<dbReference type="InterPro" id="IPR003959">
    <property type="entry name" value="ATPase_AAA_core"/>
</dbReference>
<dbReference type="PROSITE" id="PS50016">
    <property type="entry name" value="ZF_PHD_2"/>
    <property type="match status" value="1"/>
</dbReference>
<dbReference type="Pfam" id="PF03054">
    <property type="entry name" value="tRNA_Me_trans"/>
    <property type="match status" value="2"/>
</dbReference>
<dbReference type="InterPro" id="IPR013083">
    <property type="entry name" value="Znf_RING/FYVE/PHD"/>
</dbReference>
<keyword evidence="15" id="KW-0460">Magnesium</keyword>
<evidence type="ECO:0000256" key="23">
    <source>
        <dbReference type="ARBA" id="ARBA00049564"/>
    </source>
</evidence>
<dbReference type="SUPFAM" id="SSF52402">
    <property type="entry name" value="Adenine nucleotide alpha hydrolases-like"/>
    <property type="match status" value="1"/>
</dbReference>
<dbReference type="GO" id="GO:0008270">
    <property type="term" value="F:zinc ion binding"/>
    <property type="evidence" value="ECO:0007669"/>
    <property type="project" value="UniProtKB-KW"/>
</dbReference>
<comment type="catalytic activity">
    <reaction evidence="23">
        <text>5-taurinomethyluridine(34) in tRNA + S-sulfanyl-L-cysteinyl-[protein] + AH2 + ATP = 5-taurinomethyl-2-thiouridine(34) in tRNA + L-cysteinyl-[protein] + A + AMP + diphosphate + H(+)</text>
        <dbReference type="Rhea" id="RHEA:47040"/>
        <dbReference type="Rhea" id="RHEA-COMP:10131"/>
        <dbReference type="Rhea" id="RHEA-COMP:11726"/>
        <dbReference type="Rhea" id="RHEA-COMP:11732"/>
        <dbReference type="Rhea" id="RHEA-COMP:11733"/>
        <dbReference type="ChEBI" id="CHEBI:13193"/>
        <dbReference type="ChEBI" id="CHEBI:15378"/>
        <dbReference type="ChEBI" id="CHEBI:17499"/>
        <dbReference type="ChEBI" id="CHEBI:29950"/>
        <dbReference type="ChEBI" id="CHEBI:30616"/>
        <dbReference type="ChEBI" id="CHEBI:33019"/>
        <dbReference type="ChEBI" id="CHEBI:61963"/>
        <dbReference type="ChEBI" id="CHEBI:87171"/>
        <dbReference type="ChEBI" id="CHEBI:87172"/>
        <dbReference type="ChEBI" id="CHEBI:456215"/>
        <dbReference type="EC" id="2.8.1.14"/>
    </reaction>
</comment>
<dbReference type="InterPro" id="IPR041083">
    <property type="entry name" value="AAA_lid_10"/>
</dbReference>
<keyword evidence="21" id="KW-0804">Transcription</keyword>
<dbReference type="PANTHER" id="PTHR43052:SF1">
    <property type="entry name" value="TRNA-5-TAURINOMETHYLURIDINE 2-SULFURTRANSFERASE"/>
    <property type="match status" value="1"/>
</dbReference>
<dbReference type="InterPro" id="IPR019786">
    <property type="entry name" value="Zinc_finger_PHD-type_CS"/>
</dbReference>
<comment type="subcellular location">
    <subcellularLocation>
        <location evidence="2">Nucleus</location>
    </subcellularLocation>
</comment>
<evidence type="ECO:0000256" key="4">
    <source>
        <dbReference type="ARBA" id="ARBA00008398"/>
    </source>
</evidence>
<dbReference type="Gene3D" id="3.40.50.300">
    <property type="entry name" value="P-loop containing nucleotide triphosphate hydrolases"/>
    <property type="match status" value="1"/>
</dbReference>
<dbReference type="Pfam" id="PF17872">
    <property type="entry name" value="AAA_lid_10"/>
    <property type="match status" value="1"/>
</dbReference>
<keyword evidence="11" id="KW-0547">Nucleotide-binding</keyword>
<dbReference type="GO" id="GO:0005524">
    <property type="term" value="F:ATP binding"/>
    <property type="evidence" value="ECO:0007669"/>
    <property type="project" value="UniProtKB-KW"/>
</dbReference>
<keyword evidence="16" id="KW-0694">RNA-binding</keyword>
<dbReference type="FunFam" id="2.30.30.490:FF:000020">
    <property type="entry name" value="Origin recognition complex subunit 1"/>
    <property type="match status" value="1"/>
</dbReference>
<evidence type="ECO:0000256" key="2">
    <source>
        <dbReference type="ARBA" id="ARBA00004123"/>
    </source>
</evidence>
<dbReference type="GO" id="GO:0000049">
    <property type="term" value="F:tRNA binding"/>
    <property type="evidence" value="ECO:0007669"/>
    <property type="project" value="UniProtKB-KW"/>
</dbReference>
<dbReference type="Pfam" id="PF00628">
    <property type="entry name" value="PHD"/>
    <property type="match status" value="1"/>
</dbReference>
<dbReference type="PROSITE" id="PS01359">
    <property type="entry name" value="ZF_PHD_1"/>
    <property type="match status" value="1"/>
</dbReference>
<dbReference type="InterPro" id="IPR003593">
    <property type="entry name" value="AAA+_ATPase"/>
</dbReference>
<accession>A0AAV6LMA0</accession>
<feature type="domain" description="PHD-type" evidence="26">
    <location>
        <begin position="704"/>
        <end position="753"/>
    </location>
</feature>
<dbReference type="InterPro" id="IPR001965">
    <property type="entry name" value="Znf_PHD"/>
</dbReference>
<organism evidence="28 29">
    <name type="scientific">Rhododendron griersonianum</name>
    <dbReference type="NCBI Taxonomy" id="479676"/>
    <lineage>
        <taxon>Eukaryota</taxon>
        <taxon>Viridiplantae</taxon>
        <taxon>Streptophyta</taxon>
        <taxon>Embryophyta</taxon>
        <taxon>Tracheophyta</taxon>
        <taxon>Spermatophyta</taxon>
        <taxon>Magnoliopsida</taxon>
        <taxon>eudicotyledons</taxon>
        <taxon>Gunneridae</taxon>
        <taxon>Pentapetalae</taxon>
        <taxon>asterids</taxon>
        <taxon>Ericales</taxon>
        <taxon>Ericaceae</taxon>
        <taxon>Ericoideae</taxon>
        <taxon>Rhodoreae</taxon>
        <taxon>Rhododendron</taxon>
    </lineage>
</organism>
<dbReference type="GO" id="GO:0005634">
    <property type="term" value="C:nucleus"/>
    <property type="evidence" value="ECO:0007669"/>
    <property type="project" value="UniProtKB-SubCell"/>
</dbReference>
<dbReference type="FunFam" id="3.40.50.300:FF:000199">
    <property type="entry name" value="Origin recognition complex subunit 1"/>
    <property type="match status" value="1"/>
</dbReference>
<evidence type="ECO:0000256" key="5">
    <source>
        <dbReference type="ARBA" id="ARBA00011953"/>
    </source>
</evidence>
<dbReference type="InterPro" id="IPR019787">
    <property type="entry name" value="Znf_PHD-finger"/>
</dbReference>
<dbReference type="Gene3D" id="1.10.8.60">
    <property type="match status" value="1"/>
</dbReference>
<evidence type="ECO:0000313" key="28">
    <source>
        <dbReference type="EMBL" id="KAG5566263.1"/>
    </source>
</evidence>
<dbReference type="SUPFAM" id="SSF52540">
    <property type="entry name" value="P-loop containing nucleoside triphosphate hydrolases"/>
    <property type="match status" value="1"/>
</dbReference>
<keyword evidence="18" id="KW-0238">DNA-binding</keyword>
<evidence type="ECO:0000259" key="27">
    <source>
        <dbReference type="PROSITE" id="PS51038"/>
    </source>
</evidence>
<keyword evidence="8" id="KW-0819">tRNA processing</keyword>
<evidence type="ECO:0000256" key="8">
    <source>
        <dbReference type="ARBA" id="ARBA00022694"/>
    </source>
</evidence>
<reference evidence="28" key="1">
    <citation type="submission" date="2020-08" db="EMBL/GenBank/DDBJ databases">
        <title>Plant Genome Project.</title>
        <authorList>
            <person name="Zhang R.-G."/>
        </authorList>
    </citation>
    <scope>NUCLEOTIDE SEQUENCE</scope>
    <source>
        <strain evidence="28">WSP0</strain>
        <tissue evidence="28">Leaf</tissue>
    </source>
</reference>
<evidence type="ECO:0000256" key="13">
    <source>
        <dbReference type="ARBA" id="ARBA00022833"/>
    </source>
</evidence>
<dbReference type="GO" id="GO:0010385">
    <property type="term" value="F:double-stranded methylated DNA binding"/>
    <property type="evidence" value="ECO:0007669"/>
    <property type="project" value="UniProtKB-ARBA"/>
</dbReference>
<dbReference type="Pfam" id="PF20259">
    <property type="entry name" value="tRNA_Me_trans_M"/>
    <property type="match status" value="1"/>
</dbReference>
<dbReference type="InterPro" id="IPR014729">
    <property type="entry name" value="Rossmann-like_a/b/a_fold"/>
</dbReference>
<protein>
    <recommendedName>
        <fullName evidence="5">tRNA-5-taurinomethyluridine 2-sulfurtransferase</fullName>
        <ecNumber evidence="5">2.8.1.14</ecNumber>
    </recommendedName>
</protein>
<name>A0AAV6LMA0_9ERIC</name>
<keyword evidence="9" id="KW-0235">DNA replication</keyword>
<evidence type="ECO:0000256" key="20">
    <source>
        <dbReference type="ARBA" id="ARBA00023159"/>
    </source>
</evidence>
<evidence type="ECO:0000313" key="29">
    <source>
        <dbReference type="Proteomes" id="UP000823749"/>
    </source>
</evidence>
<dbReference type="Gene3D" id="2.30.30.490">
    <property type="match status" value="1"/>
</dbReference>
<comment type="similarity">
    <text evidence="3">Belongs to the MnmA/TRMU family.</text>
</comment>
<dbReference type="SMART" id="SM00249">
    <property type="entry name" value="PHD"/>
    <property type="match status" value="1"/>
</dbReference>
<dbReference type="InterPro" id="IPR051305">
    <property type="entry name" value="tRNA_2-thiouridylase_MnmA"/>
</dbReference>
<evidence type="ECO:0000256" key="7">
    <source>
        <dbReference type="ARBA" id="ARBA00022679"/>
    </source>
</evidence>
<evidence type="ECO:0000256" key="1">
    <source>
        <dbReference type="ARBA" id="ARBA00003986"/>
    </source>
</evidence>
<keyword evidence="7" id="KW-0808">Transferase</keyword>
<evidence type="ECO:0000256" key="22">
    <source>
        <dbReference type="ARBA" id="ARBA00023242"/>
    </source>
</evidence>
<dbReference type="Proteomes" id="UP000823749">
    <property type="component" value="Chromosome 1"/>
</dbReference>
<dbReference type="PANTHER" id="PTHR43052">
    <property type="match status" value="1"/>
</dbReference>
<keyword evidence="20" id="KW-0010">Activator</keyword>
<evidence type="ECO:0000256" key="24">
    <source>
        <dbReference type="PROSITE-ProRule" id="PRU00146"/>
    </source>
</evidence>
<dbReference type="SMART" id="SM00439">
    <property type="entry name" value="BAH"/>
    <property type="match status" value="1"/>
</dbReference>
<keyword evidence="6" id="KW-0820">tRNA-binding</keyword>
<dbReference type="GO" id="GO:0006355">
    <property type="term" value="P:regulation of DNA-templated transcription"/>
    <property type="evidence" value="ECO:0007669"/>
    <property type="project" value="UniProtKB-ARBA"/>
</dbReference>
<feature type="compositionally biased region" description="Acidic residues" evidence="25">
    <location>
        <begin position="884"/>
        <end position="897"/>
    </location>
</feature>
<keyword evidence="29" id="KW-1185">Reference proteome</keyword>
<evidence type="ECO:0000256" key="10">
    <source>
        <dbReference type="ARBA" id="ARBA00022723"/>
    </source>
</evidence>
<sequence>MPNKRLKVAVLLSDDVNSSVALCPLHAAGHSYTAFYLKIWFQEDFENFWSECPWEEDLKYAKVVCNQVDVPLEVGHLTDEYWNNVVSCIVEKYRCGCTPNLDVLCNTRIKFGAFMDAISGMTFDYVASGHYANIIHSPADQMNKPSVLELSNDMVSMHGSLALQQPKEPVVKWVGIHVVLKEAEVLDTFYTRKQGFNSLYEVKDQTYFLSHLSQSQLKRLMFPFGCIPKFLKVYWMKSVNLQKNLICLTKTERILREYASLERYAFSNVWQIYAGIVNFWDLIKFSEFVARHIGEMEGIMLEVETGDFLGKHRGFWFYTIGQRQGLRLPGRPWYVVEKDVKNNVVFISRNYFSLDKRRRLFRVGSLKWLGDSIPIQMSQLRCKVRHGPGFYNCSLAMEFGKDGKEVAVVQISEDDQGLAARQFAAFYEGRTCLGSSVILESWDNQGFPVCAKALEVAAMGDKSKLGKPVKIKAKQEEACGMESEQKDCVEREYSTQLVSTVEKNVVRGVLDFIRPFRQEITRVLLNPSMADTPKKSTTQSTPKSKKTPVQNPKPSPSPQTPPTPQPLPPPRRSSRLVFSPDPPPPPSSLPKTPIRQSPNSAKNVRKRKNGSDSVEVSLSLSKSLSPVSPDRYEVRKRKKCGEENLGKRRKARVLRNVKRDSGVPKKKRVYYRKVVYDGGEFSVGDNVYVKRREEASSDEEDPETEECRVCYKAGRTVMIECDDCLGGFHLKCLKPPLREVPEGDWVCGYCEAKKLGKDVEFPSPPEGKRRVRTAREKLLSSDSWAVHIESMWKEVDGSYWFRGRWYIIPEETAAGRQPHNLRREIYWTNDFADIEMESVLRHCYVMNPKEYADAKNGGDDVFICEYKYDIHWHSFKRLADIDHGEEDGGEADSDEDWNSCKGSDSDTEDEMEYEDEKKINLSTGPSTTHQLAANSRKGRIFGLQKIGMKRIPGHVRSHKQTELERAKGTLLLATLPKFLPCRNKEVEEITAFIKGAICDDQCLGRCLYIHGVPGTGKTMSVLSVMKNLKSEVDAGRIKPYCFVEINGLKLASPDNIYRVIYEALSGHRVSWKKALPLLNERFSNGIKGGKEDNRPCILLIDELDLLVTRNQSVLYNILDWPTKPHSKLIVIGIANTMDLPEKLLPRISSRMGIQRLCFGPYNYQQLQEIISTRLKGIDAFEKQAIEFASRKVAAVSGDARRALEICRRAAELTDYRTKKSASVLNAASAGKALVGMTDVEAAIQEMFQAPHIQVMKTCSKLSKIFLTAMVHELYKTGMGETTFEKLAMSVSCLCTSNGEAFPGWDTLLKVGCKLGECRIVLCEAGARHRLQKLQLNFPRSVLVFTLLTWASSST</sequence>
<dbReference type="InterPro" id="IPR043151">
    <property type="entry name" value="BAH_sf"/>
</dbReference>
<keyword evidence="12 24" id="KW-0863">Zinc-finger</keyword>
<comment type="function">
    <text evidence="1">Catalyzes the 2-thiolation of uridine at the wobble position (U34) of mitochondrial tRNA(Lys), tRNA(Glu) and tRNA(Gln). Required for the formation of 5-taurinomethyl-2-thiouridine (tm5s2U) of mitochondrial tRNA(Lys), tRNA(Glu), and tRNA(Gln) at the wobble position. ATP is required to activate the C2 atom of the wobble base.</text>
</comment>
<evidence type="ECO:0000256" key="17">
    <source>
        <dbReference type="ARBA" id="ARBA00023015"/>
    </source>
</evidence>
<proteinExistence type="inferred from homology"/>
<dbReference type="EC" id="2.8.1.14" evidence="5"/>
<comment type="caution">
    <text evidence="28">The sequence shown here is derived from an EMBL/GenBank/DDBJ whole genome shotgun (WGS) entry which is preliminary data.</text>
</comment>
<feature type="region of interest" description="Disordered" evidence="25">
    <location>
        <begin position="527"/>
        <end position="647"/>
    </location>
</feature>
<evidence type="ECO:0000256" key="19">
    <source>
        <dbReference type="ARBA" id="ARBA00023157"/>
    </source>
</evidence>
<dbReference type="GO" id="GO:0006260">
    <property type="term" value="P:DNA replication"/>
    <property type="evidence" value="ECO:0007669"/>
    <property type="project" value="UniProtKB-KW"/>
</dbReference>
<dbReference type="Gene3D" id="3.30.40.10">
    <property type="entry name" value="Zinc/RING finger domain, C3HC4 (zinc finger)"/>
    <property type="match status" value="1"/>
</dbReference>
<dbReference type="Gene3D" id="2.40.30.10">
    <property type="entry name" value="Translation factors"/>
    <property type="match status" value="1"/>
</dbReference>
<dbReference type="InterPro" id="IPR027417">
    <property type="entry name" value="P-loop_NTPase"/>
</dbReference>
<dbReference type="FunFam" id="3.30.40.10:FF:000691">
    <property type="entry name" value="Origin recognition complex subunit 1"/>
    <property type="match status" value="1"/>
</dbReference>
<feature type="region of interest" description="Disordered" evidence="25">
    <location>
        <begin position="884"/>
        <end position="912"/>
    </location>
</feature>
<dbReference type="InterPro" id="IPR004506">
    <property type="entry name" value="MnmA-like"/>
</dbReference>
<dbReference type="Pfam" id="PF20258">
    <property type="entry name" value="tRNA_Me_trans_C"/>
    <property type="match status" value="1"/>
</dbReference>
<evidence type="ECO:0000256" key="25">
    <source>
        <dbReference type="SAM" id="MobiDB-lite"/>
    </source>
</evidence>
<keyword evidence="17" id="KW-0805">Transcription regulation</keyword>
<evidence type="ECO:0000256" key="14">
    <source>
        <dbReference type="ARBA" id="ARBA00022840"/>
    </source>
</evidence>
<dbReference type="InterPro" id="IPR046885">
    <property type="entry name" value="MnmA-like_C"/>
</dbReference>
<dbReference type="SMART" id="SM00382">
    <property type="entry name" value="AAA"/>
    <property type="match status" value="1"/>
</dbReference>
<dbReference type="Pfam" id="PF00004">
    <property type="entry name" value="AAA"/>
    <property type="match status" value="1"/>
</dbReference>
<gene>
    <name evidence="28" type="ORF">RHGRI_002012</name>
</gene>
<evidence type="ECO:0000256" key="3">
    <source>
        <dbReference type="ARBA" id="ARBA00006191"/>
    </source>
</evidence>
<feature type="domain" description="BAH" evidence="27">
    <location>
        <begin position="762"/>
        <end position="879"/>
    </location>
</feature>
<keyword evidence="14" id="KW-0067">ATP-binding</keyword>
<dbReference type="PROSITE" id="PS51038">
    <property type="entry name" value="BAH"/>
    <property type="match status" value="1"/>
</dbReference>
<evidence type="ECO:0000256" key="15">
    <source>
        <dbReference type="ARBA" id="ARBA00022842"/>
    </source>
</evidence>
<keyword evidence="10" id="KW-0479">Metal-binding</keyword>
<dbReference type="EMBL" id="JACTNZ010000001">
    <property type="protein sequence ID" value="KAG5566263.1"/>
    <property type="molecule type" value="Genomic_DNA"/>
</dbReference>
<dbReference type="SUPFAM" id="SSF57903">
    <property type="entry name" value="FYVE/PHD zinc finger"/>
    <property type="match status" value="1"/>
</dbReference>
<dbReference type="InterPro" id="IPR001025">
    <property type="entry name" value="BAH_dom"/>
</dbReference>
<dbReference type="GO" id="GO:0016887">
    <property type="term" value="F:ATP hydrolysis activity"/>
    <property type="evidence" value="ECO:0007669"/>
    <property type="project" value="InterPro"/>
</dbReference>
<comment type="similarity">
    <text evidence="4">Belongs to the ORC1 family.</text>
</comment>
<evidence type="ECO:0000259" key="26">
    <source>
        <dbReference type="PROSITE" id="PS50016"/>
    </source>
</evidence>
<evidence type="ECO:0000256" key="9">
    <source>
        <dbReference type="ARBA" id="ARBA00022705"/>
    </source>
</evidence>
<dbReference type="GO" id="GO:0003682">
    <property type="term" value="F:chromatin binding"/>
    <property type="evidence" value="ECO:0007669"/>
    <property type="project" value="InterPro"/>
</dbReference>
<evidence type="ECO:0000256" key="6">
    <source>
        <dbReference type="ARBA" id="ARBA00022555"/>
    </source>
</evidence>
<evidence type="ECO:0000256" key="11">
    <source>
        <dbReference type="ARBA" id="ARBA00022741"/>
    </source>
</evidence>
<keyword evidence="22" id="KW-0539">Nucleus</keyword>
<dbReference type="Gene3D" id="2.30.30.280">
    <property type="entry name" value="Adenine nucleotide alpha hydrolases-like domains"/>
    <property type="match status" value="1"/>
</dbReference>